<dbReference type="EMBL" id="CAJOBZ010000048">
    <property type="protein sequence ID" value="CAF4914470.1"/>
    <property type="molecule type" value="Genomic_DNA"/>
</dbReference>
<name>A0A821VXK2_9NEOP</name>
<accession>A0A821VXK2</accession>
<organism evidence="1 2">
    <name type="scientific">Pieris macdunnoughi</name>
    <dbReference type="NCBI Taxonomy" id="345717"/>
    <lineage>
        <taxon>Eukaryota</taxon>
        <taxon>Metazoa</taxon>
        <taxon>Ecdysozoa</taxon>
        <taxon>Arthropoda</taxon>
        <taxon>Hexapoda</taxon>
        <taxon>Insecta</taxon>
        <taxon>Pterygota</taxon>
        <taxon>Neoptera</taxon>
        <taxon>Endopterygota</taxon>
        <taxon>Lepidoptera</taxon>
        <taxon>Glossata</taxon>
        <taxon>Ditrysia</taxon>
        <taxon>Papilionoidea</taxon>
        <taxon>Pieridae</taxon>
        <taxon>Pierinae</taxon>
        <taxon>Pieris</taxon>
    </lineage>
</organism>
<comment type="caution">
    <text evidence="1">The sequence shown here is derived from an EMBL/GenBank/DDBJ whole genome shotgun (WGS) entry which is preliminary data.</text>
</comment>
<evidence type="ECO:0000313" key="2">
    <source>
        <dbReference type="Proteomes" id="UP000663880"/>
    </source>
</evidence>
<sequence>MSSVADNADDLTPSRYVVYQVAKIKSELINFLKKDSCSSCGSREGGAAECGCGSLALLQPDSLGEHRGRTA</sequence>
<reference evidence="1" key="1">
    <citation type="submission" date="2021-02" db="EMBL/GenBank/DDBJ databases">
        <authorList>
            <person name="Steward A R."/>
        </authorList>
    </citation>
    <scope>NUCLEOTIDE SEQUENCE</scope>
</reference>
<evidence type="ECO:0000313" key="1">
    <source>
        <dbReference type="EMBL" id="CAF4914470.1"/>
    </source>
</evidence>
<keyword evidence="2" id="KW-1185">Reference proteome</keyword>
<proteinExistence type="predicted"/>
<gene>
    <name evidence="1" type="ORF">PMACD_LOCUS12440</name>
</gene>
<protein>
    <submittedName>
        <fullName evidence="1">Uncharacterized protein</fullName>
    </submittedName>
</protein>
<dbReference type="Proteomes" id="UP000663880">
    <property type="component" value="Unassembled WGS sequence"/>
</dbReference>
<dbReference type="AlphaFoldDB" id="A0A821VXK2"/>